<name>A0ABP3NUT1_9ACTN</name>
<comment type="caution">
    <text evidence="6">The sequence shown here is derived from an EMBL/GenBank/DDBJ whole genome shotgun (WGS) entry which is preliminary data.</text>
</comment>
<accession>A0ABP3NUT1</accession>
<keyword evidence="1" id="KW-0805">Transcription regulation</keyword>
<evidence type="ECO:0000256" key="2">
    <source>
        <dbReference type="ARBA" id="ARBA00023125"/>
    </source>
</evidence>
<reference evidence="7" key="1">
    <citation type="journal article" date="2019" name="Int. J. Syst. Evol. Microbiol.">
        <title>The Global Catalogue of Microorganisms (GCM) 10K type strain sequencing project: providing services to taxonomists for standard genome sequencing and annotation.</title>
        <authorList>
            <consortium name="The Broad Institute Genomics Platform"/>
            <consortium name="The Broad Institute Genome Sequencing Center for Infectious Disease"/>
            <person name="Wu L."/>
            <person name="Ma J."/>
        </authorList>
    </citation>
    <scope>NUCLEOTIDE SEQUENCE [LARGE SCALE GENOMIC DNA]</scope>
    <source>
        <strain evidence="7">JCM 5052</strain>
    </source>
</reference>
<evidence type="ECO:0000313" key="7">
    <source>
        <dbReference type="Proteomes" id="UP001501576"/>
    </source>
</evidence>
<keyword evidence="3" id="KW-0804">Transcription</keyword>
<dbReference type="CDD" id="cd06170">
    <property type="entry name" value="LuxR_C_like"/>
    <property type="match status" value="1"/>
</dbReference>
<dbReference type="PROSITE" id="PS50043">
    <property type="entry name" value="HTH_LUXR_2"/>
    <property type="match status" value="1"/>
</dbReference>
<keyword evidence="2" id="KW-0238">DNA-binding</keyword>
<keyword evidence="7" id="KW-1185">Reference proteome</keyword>
<dbReference type="Gene3D" id="1.10.10.10">
    <property type="entry name" value="Winged helix-like DNA-binding domain superfamily/Winged helix DNA-binding domain"/>
    <property type="match status" value="1"/>
</dbReference>
<gene>
    <name evidence="6" type="ORF">GCM10010390_65300</name>
</gene>
<dbReference type="PRINTS" id="PR00038">
    <property type="entry name" value="HTHLUXR"/>
</dbReference>
<dbReference type="PANTHER" id="PTHR44688:SF16">
    <property type="entry name" value="DNA-BINDING TRANSCRIPTIONAL ACTIVATOR DEVR_DOSR"/>
    <property type="match status" value="1"/>
</dbReference>
<dbReference type="InterPro" id="IPR036388">
    <property type="entry name" value="WH-like_DNA-bd_sf"/>
</dbReference>
<evidence type="ECO:0000259" key="5">
    <source>
        <dbReference type="PROSITE" id="PS50043"/>
    </source>
</evidence>
<dbReference type="RefSeq" id="WP_346160799.1">
    <property type="nucleotide sequence ID" value="NZ_BAAABZ010000071.1"/>
</dbReference>
<evidence type="ECO:0000256" key="1">
    <source>
        <dbReference type="ARBA" id="ARBA00023015"/>
    </source>
</evidence>
<dbReference type="PANTHER" id="PTHR44688">
    <property type="entry name" value="DNA-BINDING TRANSCRIPTIONAL ACTIVATOR DEVR_DOSR"/>
    <property type="match status" value="1"/>
</dbReference>
<dbReference type="InterPro" id="IPR016032">
    <property type="entry name" value="Sig_transdc_resp-reg_C-effctor"/>
</dbReference>
<dbReference type="InterPro" id="IPR000792">
    <property type="entry name" value="Tscrpt_reg_LuxR_C"/>
</dbReference>
<dbReference type="SMART" id="SM00421">
    <property type="entry name" value="HTH_LUXR"/>
    <property type="match status" value="1"/>
</dbReference>
<proteinExistence type="predicted"/>
<feature type="compositionally biased region" description="Low complexity" evidence="4">
    <location>
        <begin position="1"/>
        <end position="10"/>
    </location>
</feature>
<dbReference type="SUPFAM" id="SSF46894">
    <property type="entry name" value="C-terminal effector domain of the bipartite response regulators"/>
    <property type="match status" value="1"/>
</dbReference>
<organism evidence="6 7">
    <name type="scientific">Streptomyces mordarskii</name>
    <dbReference type="NCBI Taxonomy" id="1226758"/>
    <lineage>
        <taxon>Bacteria</taxon>
        <taxon>Bacillati</taxon>
        <taxon>Actinomycetota</taxon>
        <taxon>Actinomycetes</taxon>
        <taxon>Kitasatosporales</taxon>
        <taxon>Streptomycetaceae</taxon>
        <taxon>Streptomyces</taxon>
    </lineage>
</organism>
<protein>
    <recommendedName>
        <fullName evidence="5">HTH luxR-type domain-containing protein</fullName>
    </recommendedName>
</protein>
<feature type="region of interest" description="Disordered" evidence="4">
    <location>
        <begin position="1"/>
        <end position="30"/>
    </location>
</feature>
<dbReference type="Proteomes" id="UP001501576">
    <property type="component" value="Unassembled WGS sequence"/>
</dbReference>
<evidence type="ECO:0000313" key="6">
    <source>
        <dbReference type="EMBL" id="GAA0554164.1"/>
    </source>
</evidence>
<sequence>MTVPADAGPSSPGGGPAPHRAAHYSKAPIQPRARITRRELQLLRLAANGNTNDMIARYLGISTHTVNGALRRLYLKLGAADRANAVAIALVRGLLVPADIAGVRDPGGTNSVHANTA</sequence>
<feature type="domain" description="HTH luxR-type" evidence="5">
    <location>
        <begin position="28"/>
        <end position="93"/>
    </location>
</feature>
<dbReference type="EMBL" id="BAAABZ010000071">
    <property type="protein sequence ID" value="GAA0554164.1"/>
    <property type="molecule type" value="Genomic_DNA"/>
</dbReference>
<evidence type="ECO:0000256" key="3">
    <source>
        <dbReference type="ARBA" id="ARBA00023163"/>
    </source>
</evidence>
<evidence type="ECO:0000256" key="4">
    <source>
        <dbReference type="SAM" id="MobiDB-lite"/>
    </source>
</evidence>
<dbReference type="PROSITE" id="PS00622">
    <property type="entry name" value="HTH_LUXR_1"/>
    <property type="match status" value="1"/>
</dbReference>
<dbReference type="Pfam" id="PF00196">
    <property type="entry name" value="GerE"/>
    <property type="match status" value="1"/>
</dbReference>